<feature type="transmembrane region" description="Helical" evidence="9">
    <location>
        <begin position="462"/>
        <end position="481"/>
    </location>
</feature>
<evidence type="ECO:0000256" key="2">
    <source>
        <dbReference type="ARBA" id="ARBA00012438"/>
    </source>
</evidence>
<dbReference type="Proteomes" id="UP000249341">
    <property type="component" value="Unassembled WGS sequence"/>
</dbReference>
<comment type="catalytic activity">
    <reaction evidence="1">
        <text>ATP + protein L-histidine = ADP + protein N-phospho-L-histidine.</text>
        <dbReference type="EC" id="2.7.13.3"/>
    </reaction>
</comment>
<evidence type="ECO:0000259" key="10">
    <source>
        <dbReference type="Pfam" id="PF02518"/>
    </source>
</evidence>
<evidence type="ECO:0000256" key="6">
    <source>
        <dbReference type="ARBA" id="ARBA00022777"/>
    </source>
</evidence>
<feature type="transmembrane region" description="Helical" evidence="9">
    <location>
        <begin position="488"/>
        <end position="509"/>
    </location>
</feature>
<keyword evidence="5" id="KW-0547">Nucleotide-binding</keyword>
<dbReference type="GO" id="GO:0046983">
    <property type="term" value="F:protein dimerization activity"/>
    <property type="evidence" value="ECO:0007669"/>
    <property type="project" value="InterPro"/>
</dbReference>
<keyword evidence="9" id="KW-1133">Transmembrane helix</keyword>
<dbReference type="RefSeq" id="WP_111655065.1">
    <property type="nucleotide sequence ID" value="NZ_JACHWI010000008.1"/>
</dbReference>
<keyword evidence="8" id="KW-0902">Two-component regulatory system</keyword>
<keyword evidence="9" id="KW-0812">Transmembrane</keyword>
<evidence type="ECO:0000313" key="13">
    <source>
        <dbReference type="Proteomes" id="UP000249341"/>
    </source>
</evidence>
<dbReference type="GO" id="GO:0016020">
    <property type="term" value="C:membrane"/>
    <property type="evidence" value="ECO:0007669"/>
    <property type="project" value="InterPro"/>
</dbReference>
<reference evidence="12 13" key="1">
    <citation type="submission" date="2018-06" db="EMBL/GenBank/DDBJ databases">
        <title>Genomic Encyclopedia of Type Strains, Phase III (KMG-III): the genomes of soil and plant-associated and newly described type strains.</title>
        <authorList>
            <person name="Whitman W."/>
        </authorList>
    </citation>
    <scope>NUCLEOTIDE SEQUENCE [LARGE SCALE GENOMIC DNA]</scope>
    <source>
        <strain evidence="12 13">CGMCC 4.7090</strain>
    </source>
</reference>
<dbReference type="OrthoDB" id="4299820at2"/>
<organism evidence="12 13">
    <name type="scientific">Actinoplanes lutulentus</name>
    <dbReference type="NCBI Taxonomy" id="1287878"/>
    <lineage>
        <taxon>Bacteria</taxon>
        <taxon>Bacillati</taxon>
        <taxon>Actinomycetota</taxon>
        <taxon>Actinomycetes</taxon>
        <taxon>Micromonosporales</taxon>
        <taxon>Micromonosporaceae</taxon>
        <taxon>Actinoplanes</taxon>
    </lineage>
</organism>
<dbReference type="InterPro" id="IPR050482">
    <property type="entry name" value="Sensor_HK_TwoCompSys"/>
</dbReference>
<comment type="caution">
    <text evidence="12">The sequence shown here is derived from an EMBL/GenBank/DDBJ whole genome shotgun (WGS) entry which is preliminary data.</text>
</comment>
<keyword evidence="13" id="KW-1185">Reference proteome</keyword>
<feature type="domain" description="Signal transduction histidine kinase subgroup 3 dimerisation and phosphoacceptor" evidence="11">
    <location>
        <begin position="174"/>
        <end position="234"/>
    </location>
</feature>
<dbReference type="EC" id="2.7.13.3" evidence="2"/>
<feature type="domain" description="Histidine kinase/HSP90-like ATPase" evidence="10">
    <location>
        <begin position="279"/>
        <end position="368"/>
    </location>
</feature>
<keyword evidence="4" id="KW-0808">Transferase</keyword>
<dbReference type="AlphaFoldDB" id="A0A327YX41"/>
<proteinExistence type="predicted"/>
<evidence type="ECO:0000256" key="5">
    <source>
        <dbReference type="ARBA" id="ARBA00022741"/>
    </source>
</evidence>
<dbReference type="InterPro" id="IPR036890">
    <property type="entry name" value="HATPase_C_sf"/>
</dbReference>
<feature type="transmembrane region" description="Helical" evidence="9">
    <location>
        <begin position="412"/>
        <end position="430"/>
    </location>
</feature>
<dbReference type="GO" id="GO:0005524">
    <property type="term" value="F:ATP binding"/>
    <property type="evidence" value="ECO:0007669"/>
    <property type="project" value="UniProtKB-KW"/>
</dbReference>
<dbReference type="PANTHER" id="PTHR24421:SF10">
    <property type="entry name" value="NITRATE_NITRITE SENSOR PROTEIN NARQ"/>
    <property type="match status" value="1"/>
</dbReference>
<dbReference type="EMBL" id="QLMJ01000031">
    <property type="protein sequence ID" value="RAK25704.1"/>
    <property type="molecule type" value="Genomic_DNA"/>
</dbReference>
<sequence>MWILPALIAAAQIVYWPVLPLLRDDPVPAGGAAVVVAATLVTAAGLGLRRQRPLHALGVVVAGITVGTLAAPDGQYLYVDGDAVLIIAVADMIALFSVAVREPARTTLLAVAGLAIWQSVVTWEGPFGSIVMAGVYAVVAAFGRVRGRWNSDRAAAVLRLEAARQAHREAADAERRRLARELHDVTAHHLTSVVVNAQAAQLLGDQRPELRDEALRFAARTGRDTLGALRRLVTIMPAGSEVDETVPTLSELAQDFSTLGQQLTLSLPDGEPPADIAEAMHGIAREALTNTLRYAPGGSVTLHFGYAESGAELVVEDRGPGAESTGATGLGGGRGVTGMRERAAALGGTLRAGPRTQGGWEVRAHVPRGVPGAAGRRFRRLAASRGVLDAGLILLVLLLPLGGLASEVLPATVWWLVLAAMIAHAAPLWWRRRFPWQVLGAVIATAWLGPLLYFTGVVPQDLGWLFLFSAGAELVAVHAAGDHGGRPGLTWIAPAVTVLSVLALATMMGAGSGGFVAMVLLTGVFTVLVSVVLGPLMFASWWSGVATRRRRELRRHREEGGVALAMAGAEAQALAERTRIADGLRADVLRHAAELPEAAERGDLNGVLGAARQALTAMRSLLDGMSSSSSVKEEVPSSLSGS</sequence>
<accession>A0A327YX41</accession>
<gene>
    <name evidence="12" type="ORF">B0I29_13155</name>
</gene>
<dbReference type="Gene3D" id="3.30.565.10">
    <property type="entry name" value="Histidine kinase-like ATPase, C-terminal domain"/>
    <property type="match status" value="1"/>
</dbReference>
<evidence type="ECO:0000256" key="8">
    <source>
        <dbReference type="ARBA" id="ARBA00023012"/>
    </source>
</evidence>
<dbReference type="SUPFAM" id="SSF55874">
    <property type="entry name" value="ATPase domain of HSP90 chaperone/DNA topoisomerase II/histidine kinase"/>
    <property type="match status" value="1"/>
</dbReference>
<evidence type="ECO:0000256" key="4">
    <source>
        <dbReference type="ARBA" id="ARBA00022679"/>
    </source>
</evidence>
<evidence type="ECO:0000313" key="12">
    <source>
        <dbReference type="EMBL" id="RAK25704.1"/>
    </source>
</evidence>
<feature type="transmembrane region" description="Helical" evidence="9">
    <location>
        <begin position="54"/>
        <end position="71"/>
    </location>
</feature>
<dbReference type="Pfam" id="PF02518">
    <property type="entry name" value="HATPase_c"/>
    <property type="match status" value="1"/>
</dbReference>
<keyword evidence="9" id="KW-0472">Membrane</keyword>
<evidence type="ECO:0000259" key="11">
    <source>
        <dbReference type="Pfam" id="PF07730"/>
    </source>
</evidence>
<dbReference type="InterPro" id="IPR011712">
    <property type="entry name" value="Sig_transdc_His_kin_sub3_dim/P"/>
</dbReference>
<keyword evidence="3" id="KW-0597">Phosphoprotein</keyword>
<keyword evidence="7" id="KW-0067">ATP-binding</keyword>
<feature type="transmembrane region" description="Helical" evidence="9">
    <location>
        <begin position="27"/>
        <end position="47"/>
    </location>
</feature>
<keyword evidence="6 12" id="KW-0418">Kinase</keyword>
<protein>
    <recommendedName>
        <fullName evidence="2">histidine kinase</fullName>
        <ecNumber evidence="2">2.7.13.3</ecNumber>
    </recommendedName>
</protein>
<feature type="transmembrane region" description="Helical" evidence="9">
    <location>
        <begin position="386"/>
        <end position="406"/>
    </location>
</feature>
<evidence type="ECO:0000256" key="3">
    <source>
        <dbReference type="ARBA" id="ARBA00022553"/>
    </source>
</evidence>
<evidence type="ECO:0000256" key="1">
    <source>
        <dbReference type="ARBA" id="ARBA00000085"/>
    </source>
</evidence>
<dbReference type="GO" id="GO:0000155">
    <property type="term" value="F:phosphorelay sensor kinase activity"/>
    <property type="evidence" value="ECO:0007669"/>
    <property type="project" value="InterPro"/>
</dbReference>
<evidence type="ECO:0000256" key="7">
    <source>
        <dbReference type="ARBA" id="ARBA00022840"/>
    </source>
</evidence>
<feature type="transmembrane region" description="Helical" evidence="9">
    <location>
        <begin position="515"/>
        <end position="545"/>
    </location>
</feature>
<dbReference type="CDD" id="cd16917">
    <property type="entry name" value="HATPase_UhpB-NarQ-NarX-like"/>
    <property type="match status" value="1"/>
</dbReference>
<evidence type="ECO:0000256" key="9">
    <source>
        <dbReference type="SAM" id="Phobius"/>
    </source>
</evidence>
<feature type="transmembrane region" description="Helical" evidence="9">
    <location>
        <begin position="437"/>
        <end position="456"/>
    </location>
</feature>
<feature type="transmembrane region" description="Helical" evidence="9">
    <location>
        <begin position="129"/>
        <end position="145"/>
    </location>
</feature>
<dbReference type="Pfam" id="PF07730">
    <property type="entry name" value="HisKA_3"/>
    <property type="match status" value="1"/>
</dbReference>
<name>A0A327YX41_9ACTN</name>
<dbReference type="InterPro" id="IPR003594">
    <property type="entry name" value="HATPase_dom"/>
</dbReference>
<dbReference type="PANTHER" id="PTHR24421">
    <property type="entry name" value="NITRATE/NITRITE SENSOR PROTEIN NARX-RELATED"/>
    <property type="match status" value="1"/>
</dbReference>
<dbReference type="Gene3D" id="1.20.5.1930">
    <property type="match status" value="1"/>
</dbReference>